<dbReference type="EMBL" id="MLIH01000002">
    <property type="protein sequence ID" value="OHU14233.1"/>
    <property type="molecule type" value="Genomic_DNA"/>
</dbReference>
<proteinExistence type="predicted"/>
<name>A0ABX3C6N7_9MYCO</name>
<reference evidence="2 3" key="1">
    <citation type="submission" date="2016-10" db="EMBL/GenBank/DDBJ databases">
        <title>Evaluation of Human, Animal and Environmental Mycobacterium chelonae Isolates by Core Genome Phylogenomic Analysis, Targeted Gene Comparison, and Anti-microbial Susceptibility Patterns: A Tale of Mistaken Identities.</title>
        <authorList>
            <person name="Fogelson S.B."/>
            <person name="Camus A.C."/>
            <person name="Lorenz W."/>
            <person name="Vasireddy R."/>
            <person name="Vasireddy S."/>
            <person name="Smith T."/>
            <person name="Brown-Elliott B.A."/>
            <person name="Wallace R.J.Jr."/>
            <person name="Hasan N.A."/>
            <person name="Reischl U."/>
            <person name="Sanchez S."/>
        </authorList>
    </citation>
    <scope>NUCLEOTIDE SEQUENCE [LARGE SCALE GENOMIC DNA]</scope>
    <source>
        <strain evidence="2 3">8528</strain>
    </source>
</reference>
<gene>
    <name evidence="2" type="ORF">BKG73_04230</name>
</gene>
<organism evidence="2 3">
    <name type="scientific">Mycobacteroides saopaulense</name>
    <dbReference type="NCBI Taxonomy" id="1578165"/>
    <lineage>
        <taxon>Bacteria</taxon>
        <taxon>Bacillati</taxon>
        <taxon>Actinomycetota</taxon>
        <taxon>Actinomycetes</taxon>
        <taxon>Mycobacteriales</taxon>
        <taxon>Mycobacteriaceae</taxon>
        <taxon>Mycobacteroides</taxon>
    </lineage>
</organism>
<evidence type="ECO:0000313" key="2">
    <source>
        <dbReference type="EMBL" id="OHU14233.1"/>
    </source>
</evidence>
<sequence>MLEKDRRRTAETLGSRPYGVATCEVFDALIARVRAVIEKAAPDAGKPLLLIKNHAGDIAATLRIVARALEGIAAIDREAKEVLVQQRQPFIRLLERIESEGYTVDTDTFTTVTDGWDWSPDADDTETVQEQLEAEKASRAEQAARYQQRLERMDTAFNNLESAFGERLRDLIEPLPDVLKSP</sequence>
<evidence type="ECO:0000256" key="1">
    <source>
        <dbReference type="SAM" id="Coils"/>
    </source>
</evidence>
<keyword evidence="1" id="KW-0175">Coiled coil</keyword>
<dbReference type="Proteomes" id="UP000179621">
    <property type="component" value="Unassembled WGS sequence"/>
</dbReference>
<evidence type="ECO:0000313" key="3">
    <source>
        <dbReference type="Proteomes" id="UP000179621"/>
    </source>
</evidence>
<comment type="caution">
    <text evidence="2">The sequence shown here is derived from an EMBL/GenBank/DDBJ whole genome shotgun (WGS) entry which is preliminary data.</text>
</comment>
<feature type="coiled-coil region" evidence="1">
    <location>
        <begin position="129"/>
        <end position="163"/>
    </location>
</feature>
<keyword evidence="3" id="KW-1185">Reference proteome</keyword>
<accession>A0ABX3C6N7</accession>
<protein>
    <submittedName>
        <fullName evidence="2">Uncharacterized protein</fullName>
    </submittedName>
</protein>